<feature type="non-terminal residue" evidence="3">
    <location>
        <position position="224"/>
    </location>
</feature>
<dbReference type="InterPro" id="IPR050611">
    <property type="entry name" value="ABCF"/>
</dbReference>
<dbReference type="PANTHER" id="PTHR19211:SF52">
    <property type="entry name" value="ABC TRANSPORTER F FAMILY MEMBER 1"/>
    <property type="match status" value="1"/>
</dbReference>
<reference evidence="3" key="1">
    <citation type="submission" date="2018-05" db="EMBL/GenBank/DDBJ databases">
        <title>Draft genome of Mucuna pruriens seed.</title>
        <authorList>
            <person name="Nnadi N.E."/>
            <person name="Vos R."/>
            <person name="Hasami M.H."/>
            <person name="Devisetty U.K."/>
            <person name="Aguiy J.C."/>
        </authorList>
    </citation>
    <scope>NUCLEOTIDE SEQUENCE [LARGE SCALE GENOMIC DNA]</scope>
    <source>
        <strain evidence="3">JCA_2017</strain>
    </source>
</reference>
<evidence type="ECO:0000259" key="2">
    <source>
        <dbReference type="Pfam" id="PF00005"/>
    </source>
</evidence>
<gene>
    <name evidence="3" type="primary">ABCF1</name>
    <name evidence="3" type="ORF">CR513_17417</name>
</gene>
<dbReference type="Pfam" id="PF00005">
    <property type="entry name" value="ABC_tran"/>
    <property type="match status" value="1"/>
</dbReference>
<dbReference type="Gene3D" id="3.40.50.300">
    <property type="entry name" value="P-loop containing nucleotide triphosphate hydrolases"/>
    <property type="match status" value="1"/>
</dbReference>
<proteinExistence type="predicted"/>
<dbReference type="PANTHER" id="PTHR19211">
    <property type="entry name" value="ATP-BINDING TRANSPORT PROTEIN-RELATED"/>
    <property type="match status" value="1"/>
</dbReference>
<dbReference type="AlphaFoldDB" id="A0A371H9S5"/>
<sequence>GVTETLGSYSRSIFSSPFRSKVRFVFRWRSKMVSDASKKKAAQKKAAAAAKRGGKAAATAASSKAADKVANGIADIQISDRTCTGVLCSHPLSRDIRIESLSVTFHGHDLIVDSELELNYGRRYGLLGLNGCGKSTLLTAIGCRELPIPDHMDIYHLTREIEASDMSALEAVISCDEERLKLEKEAEALAAQDDGGGESLERVYERLDALDASTAEKRAAEILH</sequence>
<dbReference type="OrthoDB" id="2110130at2759"/>
<organism evidence="3 4">
    <name type="scientific">Mucuna pruriens</name>
    <name type="common">Velvet bean</name>
    <name type="synonym">Dolichos pruriens</name>
    <dbReference type="NCBI Taxonomy" id="157652"/>
    <lineage>
        <taxon>Eukaryota</taxon>
        <taxon>Viridiplantae</taxon>
        <taxon>Streptophyta</taxon>
        <taxon>Embryophyta</taxon>
        <taxon>Tracheophyta</taxon>
        <taxon>Spermatophyta</taxon>
        <taxon>Magnoliopsida</taxon>
        <taxon>eudicotyledons</taxon>
        <taxon>Gunneridae</taxon>
        <taxon>Pentapetalae</taxon>
        <taxon>rosids</taxon>
        <taxon>fabids</taxon>
        <taxon>Fabales</taxon>
        <taxon>Fabaceae</taxon>
        <taxon>Papilionoideae</taxon>
        <taxon>50 kb inversion clade</taxon>
        <taxon>NPAAA clade</taxon>
        <taxon>indigoferoid/millettioid clade</taxon>
        <taxon>Phaseoleae</taxon>
        <taxon>Mucuna</taxon>
    </lineage>
</organism>
<dbReference type="Proteomes" id="UP000257109">
    <property type="component" value="Unassembled WGS sequence"/>
</dbReference>
<evidence type="ECO:0000313" key="3">
    <source>
        <dbReference type="EMBL" id="RDX99525.1"/>
    </source>
</evidence>
<dbReference type="InterPro" id="IPR003439">
    <property type="entry name" value="ABC_transporter-like_ATP-bd"/>
</dbReference>
<accession>A0A371H9S5</accession>
<dbReference type="STRING" id="157652.A0A371H9S5"/>
<name>A0A371H9S5_MUCPR</name>
<dbReference type="EMBL" id="QJKJ01003208">
    <property type="protein sequence ID" value="RDX99525.1"/>
    <property type="molecule type" value="Genomic_DNA"/>
</dbReference>
<protein>
    <submittedName>
        <fullName evidence="3">ABC transporter F family member 1</fullName>
    </submittedName>
</protein>
<keyword evidence="1" id="KW-0677">Repeat</keyword>
<evidence type="ECO:0000313" key="4">
    <source>
        <dbReference type="Proteomes" id="UP000257109"/>
    </source>
</evidence>
<evidence type="ECO:0000256" key="1">
    <source>
        <dbReference type="ARBA" id="ARBA00022737"/>
    </source>
</evidence>
<dbReference type="GO" id="GO:0016887">
    <property type="term" value="F:ATP hydrolysis activity"/>
    <property type="evidence" value="ECO:0007669"/>
    <property type="project" value="InterPro"/>
</dbReference>
<comment type="caution">
    <text evidence="3">The sequence shown here is derived from an EMBL/GenBank/DDBJ whole genome shotgun (WGS) entry which is preliminary data.</text>
</comment>
<feature type="domain" description="ABC transporter" evidence="2">
    <location>
        <begin position="114"/>
        <end position="218"/>
    </location>
</feature>
<dbReference type="GO" id="GO:0005524">
    <property type="term" value="F:ATP binding"/>
    <property type="evidence" value="ECO:0007669"/>
    <property type="project" value="InterPro"/>
</dbReference>
<dbReference type="InterPro" id="IPR027417">
    <property type="entry name" value="P-loop_NTPase"/>
</dbReference>
<keyword evidence="4" id="KW-1185">Reference proteome</keyword>
<feature type="non-terminal residue" evidence="3">
    <location>
        <position position="1"/>
    </location>
</feature>
<dbReference type="SUPFAM" id="SSF52540">
    <property type="entry name" value="P-loop containing nucleoside triphosphate hydrolases"/>
    <property type="match status" value="2"/>
</dbReference>